<organism evidence="1 2">
    <name type="scientific">Colocasia esculenta</name>
    <name type="common">Wild taro</name>
    <name type="synonym">Arum esculentum</name>
    <dbReference type="NCBI Taxonomy" id="4460"/>
    <lineage>
        <taxon>Eukaryota</taxon>
        <taxon>Viridiplantae</taxon>
        <taxon>Streptophyta</taxon>
        <taxon>Embryophyta</taxon>
        <taxon>Tracheophyta</taxon>
        <taxon>Spermatophyta</taxon>
        <taxon>Magnoliopsida</taxon>
        <taxon>Liliopsida</taxon>
        <taxon>Araceae</taxon>
        <taxon>Aroideae</taxon>
        <taxon>Colocasieae</taxon>
        <taxon>Colocasia</taxon>
    </lineage>
</organism>
<keyword evidence="2" id="KW-1185">Reference proteome</keyword>
<sequence>MCAAAADQAGNDGLEGGVRGKLLGFWHDSKFFRNLIVYLSVVVRHLFQNSSLVRYPRFFVSQALGPFVRDCEAERWFLCCVVRVGYWPDQPVVRSRVVAPFLSDSCFATRRGLYLYPVWVMVCGGTSYTSLSGVDVELCFVEVVWCDLPLNVLHLPSGLAECLACSGVVSDLYH</sequence>
<dbReference type="EMBL" id="NMUH01001768">
    <property type="protein sequence ID" value="MQL95221.1"/>
    <property type="molecule type" value="Genomic_DNA"/>
</dbReference>
<evidence type="ECO:0000313" key="1">
    <source>
        <dbReference type="EMBL" id="MQL95221.1"/>
    </source>
</evidence>
<evidence type="ECO:0000313" key="2">
    <source>
        <dbReference type="Proteomes" id="UP000652761"/>
    </source>
</evidence>
<protein>
    <submittedName>
        <fullName evidence="1">Uncharacterized protein</fullName>
    </submittedName>
</protein>
<accession>A0A843VF17</accession>
<gene>
    <name evidence="1" type="ORF">Taro_027887</name>
</gene>
<comment type="caution">
    <text evidence="1">The sequence shown here is derived from an EMBL/GenBank/DDBJ whole genome shotgun (WGS) entry which is preliminary data.</text>
</comment>
<name>A0A843VF17_COLES</name>
<reference evidence="1" key="1">
    <citation type="submission" date="2017-07" db="EMBL/GenBank/DDBJ databases">
        <title>Taro Niue Genome Assembly and Annotation.</title>
        <authorList>
            <person name="Atibalentja N."/>
            <person name="Keating K."/>
            <person name="Fields C.J."/>
        </authorList>
    </citation>
    <scope>NUCLEOTIDE SEQUENCE</scope>
    <source>
        <strain evidence="1">Niue_2</strain>
        <tissue evidence="1">Leaf</tissue>
    </source>
</reference>
<proteinExistence type="predicted"/>
<dbReference type="AlphaFoldDB" id="A0A843VF17"/>
<dbReference type="Proteomes" id="UP000652761">
    <property type="component" value="Unassembled WGS sequence"/>
</dbReference>